<proteinExistence type="predicted"/>
<dbReference type="EMBL" id="CAJNON010000040">
    <property type="protein sequence ID" value="CAF0847479.1"/>
    <property type="molecule type" value="Genomic_DNA"/>
</dbReference>
<dbReference type="InterPro" id="IPR036392">
    <property type="entry name" value="PLAT/LH2_dom_sf"/>
</dbReference>
<dbReference type="Gene3D" id="2.60.60.20">
    <property type="entry name" value="PLAT/LH2 domain"/>
    <property type="match status" value="1"/>
</dbReference>
<evidence type="ECO:0000313" key="5">
    <source>
        <dbReference type="Proteomes" id="UP000663891"/>
    </source>
</evidence>
<protein>
    <recommendedName>
        <fullName evidence="2">PLAT domain-containing protein</fullName>
    </recommendedName>
</protein>
<gene>
    <name evidence="4" type="ORF">OKA104_LOCUS30424</name>
    <name evidence="3" type="ORF">VCS650_LOCUS6480</name>
</gene>
<dbReference type="Proteomes" id="UP000663881">
    <property type="component" value="Unassembled WGS sequence"/>
</dbReference>
<dbReference type="InterPro" id="IPR051223">
    <property type="entry name" value="Polycystin"/>
</dbReference>
<dbReference type="GO" id="GO:0005262">
    <property type="term" value="F:calcium channel activity"/>
    <property type="evidence" value="ECO:0007669"/>
    <property type="project" value="TreeGrafter"/>
</dbReference>
<dbReference type="GO" id="GO:0016020">
    <property type="term" value="C:membrane"/>
    <property type="evidence" value="ECO:0007669"/>
    <property type="project" value="TreeGrafter"/>
</dbReference>
<dbReference type="EMBL" id="CAJOAY010003254">
    <property type="protein sequence ID" value="CAF4011937.1"/>
    <property type="molecule type" value="Genomic_DNA"/>
</dbReference>
<name>A0A813VYW7_9BILA</name>
<comment type="caution">
    <text evidence="3">The sequence shown here is derived from an EMBL/GenBank/DDBJ whole genome shotgun (WGS) entry which is preliminary data.</text>
</comment>
<evidence type="ECO:0000313" key="4">
    <source>
        <dbReference type="EMBL" id="CAF4011937.1"/>
    </source>
</evidence>
<dbReference type="Pfam" id="PF01477">
    <property type="entry name" value="PLAT"/>
    <property type="match status" value="1"/>
</dbReference>
<comment type="caution">
    <text evidence="1">Lacks conserved residue(s) required for the propagation of feature annotation.</text>
</comment>
<evidence type="ECO:0000259" key="2">
    <source>
        <dbReference type="PROSITE" id="PS50095"/>
    </source>
</evidence>
<dbReference type="PANTHER" id="PTHR10877:SF150">
    <property type="entry name" value="REJ DOMAIN-CONTAINING PROTEIN"/>
    <property type="match status" value="1"/>
</dbReference>
<dbReference type="AlphaFoldDB" id="A0A813VYW7"/>
<organism evidence="3 5">
    <name type="scientific">Adineta steineri</name>
    <dbReference type="NCBI Taxonomy" id="433720"/>
    <lineage>
        <taxon>Eukaryota</taxon>
        <taxon>Metazoa</taxon>
        <taxon>Spiralia</taxon>
        <taxon>Gnathifera</taxon>
        <taxon>Rotifera</taxon>
        <taxon>Eurotatoria</taxon>
        <taxon>Bdelloidea</taxon>
        <taxon>Adinetida</taxon>
        <taxon>Adinetidae</taxon>
        <taxon>Adineta</taxon>
    </lineage>
</organism>
<dbReference type="InterPro" id="IPR001024">
    <property type="entry name" value="PLAT/LH2_dom"/>
</dbReference>
<dbReference type="PROSITE" id="PS50095">
    <property type="entry name" value="PLAT"/>
    <property type="match status" value="1"/>
</dbReference>
<dbReference type="GO" id="GO:0050982">
    <property type="term" value="P:detection of mechanical stimulus"/>
    <property type="evidence" value="ECO:0007669"/>
    <property type="project" value="TreeGrafter"/>
</dbReference>
<feature type="domain" description="PLAT" evidence="2">
    <location>
        <begin position="1"/>
        <end position="66"/>
    </location>
</feature>
<dbReference type="SUPFAM" id="SSF49723">
    <property type="entry name" value="Lipase/lipooxygenase domain (PLAT/LH2 domain)"/>
    <property type="match status" value="1"/>
</dbReference>
<accession>A0A813VYW7</accession>
<evidence type="ECO:0000256" key="1">
    <source>
        <dbReference type="PROSITE-ProRule" id="PRU00152"/>
    </source>
</evidence>
<reference evidence="3" key="1">
    <citation type="submission" date="2021-02" db="EMBL/GenBank/DDBJ databases">
        <authorList>
            <person name="Nowell W R."/>
        </authorList>
    </citation>
    <scope>NUCLEOTIDE SEQUENCE</scope>
</reference>
<dbReference type="PANTHER" id="PTHR10877">
    <property type="entry name" value="POLYCYSTIN FAMILY MEMBER"/>
    <property type="match status" value="1"/>
</dbReference>
<dbReference type="Proteomes" id="UP000663891">
    <property type="component" value="Unassembled WGS sequence"/>
</dbReference>
<evidence type="ECO:0000313" key="3">
    <source>
        <dbReference type="EMBL" id="CAF0847479.1"/>
    </source>
</evidence>
<dbReference type="OrthoDB" id="6428639at2759"/>
<sequence length="137" mass="16216">MTIPNSLGPLNYIRIWHDNSSQRDKASYFLKYIIVRDLQTMRKSYFICQQWFAVEKDDGHIEQILSIAGEIQKHEFSYVLSKQAYHNIREGHHWSSIFSRSPSNKFSPIQRCICCFVLLFVPFFSINQIKIILIKVD</sequence>